<gene>
    <name evidence="3" type="ordered locus">Sfla_4663</name>
</gene>
<protein>
    <recommendedName>
        <fullName evidence="5">Large membrane protein</fullName>
    </recommendedName>
</protein>
<evidence type="ECO:0008006" key="5">
    <source>
        <dbReference type="Google" id="ProtNLM"/>
    </source>
</evidence>
<keyword evidence="2" id="KW-1133">Transmembrane helix</keyword>
<organism evidence="3 4">
    <name type="scientific">Streptomyces pratensis (strain ATCC 33331 / IAF-45CD)</name>
    <dbReference type="NCBI Taxonomy" id="591167"/>
    <lineage>
        <taxon>Bacteria</taxon>
        <taxon>Bacillati</taxon>
        <taxon>Actinomycetota</taxon>
        <taxon>Actinomycetes</taxon>
        <taxon>Kitasatosporales</taxon>
        <taxon>Streptomycetaceae</taxon>
        <taxon>Streptomyces</taxon>
    </lineage>
</organism>
<dbReference type="OrthoDB" id="3830613at2"/>
<proteinExistence type="predicted"/>
<evidence type="ECO:0000256" key="1">
    <source>
        <dbReference type="SAM" id="MobiDB-lite"/>
    </source>
</evidence>
<feature type="transmembrane region" description="Helical" evidence="2">
    <location>
        <begin position="20"/>
        <end position="40"/>
    </location>
</feature>
<keyword evidence="2" id="KW-0472">Membrane</keyword>
<feature type="region of interest" description="Disordered" evidence="1">
    <location>
        <begin position="40"/>
        <end position="106"/>
    </location>
</feature>
<dbReference type="AlphaFoldDB" id="A0A8D3WJM8"/>
<dbReference type="KEGG" id="sfa:Sfla_4663"/>
<dbReference type="EMBL" id="CP002475">
    <property type="protein sequence ID" value="ADW06064.1"/>
    <property type="molecule type" value="Genomic_DNA"/>
</dbReference>
<feature type="region of interest" description="Disordered" evidence="1">
    <location>
        <begin position="127"/>
        <end position="148"/>
    </location>
</feature>
<evidence type="ECO:0000313" key="3">
    <source>
        <dbReference type="EMBL" id="ADW06064.1"/>
    </source>
</evidence>
<keyword evidence="2" id="KW-0812">Transmembrane</keyword>
<accession>A0A8D3WJM8</accession>
<evidence type="ECO:0000313" key="4">
    <source>
        <dbReference type="Proteomes" id="UP000002066"/>
    </source>
</evidence>
<dbReference type="Proteomes" id="UP000002066">
    <property type="component" value="Chromosome"/>
</dbReference>
<evidence type="ECO:0000256" key="2">
    <source>
        <dbReference type="SAM" id="Phobius"/>
    </source>
</evidence>
<feature type="region of interest" description="Disordered" evidence="1">
    <location>
        <begin position="372"/>
        <end position="392"/>
    </location>
</feature>
<sequence length="481" mass="47914">MSTEHPDSDVTGPRRRRSPFAVATVAAAVLLTGGGAAYWASTASGDGGSDAGRAAAGDSSPPPLALDLADSSSAPPGIAPGEPDPHGGGVVYRASGALPDGPGSAAVHRAEGTVTAAEVARLAKALGVPGTPHTDGAAWRVGSDDDSSGPVLKVVKQAPGTWTFARYGSGGPDACEPGPACAEQDRTASSGSPVDEKAAKAAAVPVLKAVGQDDAALDADQLMGSVRVVNADPVVGGLPTYGWSTGIQVGAEGEIVGGTGHLKGLSKGDTYPVTDADEALKQLNAENRPAPKGGVGGCATSVPLEDDLAPEPDCSGATPPVTTVTVEKAEFGLAARYADGEQILVPSWFFSVEPAGGGPENTIVQVAVEPDHLADGSTGPSPAPTKDPAGRDAAITSYSADGRTLEVTFWGGVCSTYVAHASEDGTSVRVTVTESKPEPGKACVMIAKALTRTVTLDAPLDAPLDGRKVVDAASGEAVPRA</sequence>
<reference evidence="3 4" key="1">
    <citation type="submission" date="2011-01" db="EMBL/GenBank/DDBJ databases">
        <title>Complete sequence of chromosome of Streptomyces flavogriseus ATCC 33331.</title>
        <authorList>
            <consortium name="US DOE Joint Genome Institute"/>
            <person name="Lucas S."/>
            <person name="Copeland A."/>
            <person name="Lapidus A."/>
            <person name="Cheng J.-F."/>
            <person name="Goodwin L."/>
            <person name="Pitluck S."/>
            <person name="Davenport K."/>
            <person name="Detter J.C."/>
            <person name="Han C."/>
            <person name="Tapia R."/>
            <person name="Land M."/>
            <person name="Hauser L."/>
            <person name="Kyrpides N."/>
            <person name="Ivanova N."/>
            <person name="Ovchinnikova G."/>
            <person name="Pagani I."/>
            <person name="Brumm P."/>
            <person name="Mead D."/>
            <person name="Woyke T."/>
        </authorList>
    </citation>
    <scope>NUCLEOTIDE SEQUENCE [LARGE SCALE GENOMIC DNA]</scope>
    <source>
        <strain evidence="4">ATCC 33331 / IAF-45CD</strain>
    </source>
</reference>
<name>A0A8D3WJM8_STRFA</name>